<dbReference type="InterPro" id="IPR000257">
    <property type="entry name" value="Uroporphyrinogen_deCOase"/>
</dbReference>
<evidence type="ECO:0000259" key="1">
    <source>
        <dbReference type="Pfam" id="PF01208"/>
    </source>
</evidence>
<name>A0A9D2E8Y2_9BACE</name>
<reference evidence="2" key="2">
    <citation type="submission" date="2021-04" db="EMBL/GenBank/DDBJ databases">
        <authorList>
            <person name="Gilroy R."/>
        </authorList>
    </citation>
    <scope>NUCLEOTIDE SEQUENCE</scope>
    <source>
        <strain evidence="2">ChiHjej9B8-1298</strain>
    </source>
</reference>
<dbReference type="EMBL" id="DXBX01000060">
    <property type="protein sequence ID" value="HIZ33388.1"/>
    <property type="molecule type" value="Genomic_DNA"/>
</dbReference>
<dbReference type="GO" id="GO:0006779">
    <property type="term" value="P:porphyrin-containing compound biosynthetic process"/>
    <property type="evidence" value="ECO:0007669"/>
    <property type="project" value="InterPro"/>
</dbReference>
<gene>
    <name evidence="2" type="ORF">H9814_07625</name>
</gene>
<evidence type="ECO:0000313" key="2">
    <source>
        <dbReference type="EMBL" id="HIZ33388.1"/>
    </source>
</evidence>
<feature type="domain" description="Uroporphyrinogen decarboxylase (URO-D)" evidence="1">
    <location>
        <begin position="118"/>
        <end position="364"/>
    </location>
</feature>
<dbReference type="Pfam" id="PF01208">
    <property type="entry name" value="URO-D"/>
    <property type="match status" value="1"/>
</dbReference>
<dbReference type="SUPFAM" id="SSF51726">
    <property type="entry name" value="UROD/MetE-like"/>
    <property type="match status" value="1"/>
</dbReference>
<accession>A0A9D2E8Y2</accession>
<sequence>MQKTLIDILMKHRERVIKAFNHEETDRPPFQATFTPEFADRLREAFKLPAMFTEPHHRQWYGYDLELLTGQDALQAGVGWFTNYYLKPEPYTDEWGVKWKIDAYETKYGVGHYTNIAENPLRNDDEAALKYKAPDPDRPELYTHVERLVKEYGDEYYIIGRVHCTMFESAWALRGLDVLMTDFYINPDLVNHLLDETCNYHKKVACNMARLGVDMIWLGDDMGAQSSLMIDPELWKEFFKPRMAGIISAVKAINPQIKVAYHTDGCNYDIIPGLMEIGLDVLNPIQTECMSPEILQEKYGDKLCFFGGIAVQSTLPMGTPEDIENEYMWLKNSIGKGGGWLCAPTHHVQLDTPMENFFALLRAIGIDDRRY</sequence>
<dbReference type="InterPro" id="IPR052024">
    <property type="entry name" value="Methanogen_methyltrans"/>
</dbReference>
<dbReference type="Gene3D" id="3.20.20.210">
    <property type="match status" value="1"/>
</dbReference>
<dbReference type="Proteomes" id="UP000824028">
    <property type="component" value="Unassembled WGS sequence"/>
</dbReference>
<comment type="caution">
    <text evidence="2">The sequence shown here is derived from an EMBL/GenBank/DDBJ whole genome shotgun (WGS) entry which is preliminary data.</text>
</comment>
<reference evidence="2" key="1">
    <citation type="journal article" date="2021" name="PeerJ">
        <title>Extensive microbial diversity within the chicken gut microbiome revealed by metagenomics and culture.</title>
        <authorList>
            <person name="Gilroy R."/>
            <person name="Ravi A."/>
            <person name="Getino M."/>
            <person name="Pursley I."/>
            <person name="Horton D.L."/>
            <person name="Alikhan N.F."/>
            <person name="Baker D."/>
            <person name="Gharbi K."/>
            <person name="Hall N."/>
            <person name="Watson M."/>
            <person name="Adriaenssens E.M."/>
            <person name="Foster-Nyarko E."/>
            <person name="Jarju S."/>
            <person name="Secka A."/>
            <person name="Antonio M."/>
            <person name="Oren A."/>
            <person name="Chaudhuri R.R."/>
            <person name="La Ragione R."/>
            <person name="Hildebrand F."/>
            <person name="Pallen M.J."/>
        </authorList>
    </citation>
    <scope>NUCLEOTIDE SEQUENCE</scope>
    <source>
        <strain evidence="2">ChiHjej9B8-1298</strain>
    </source>
</reference>
<protein>
    <recommendedName>
        <fullName evidence="1">Uroporphyrinogen decarboxylase (URO-D) domain-containing protein</fullName>
    </recommendedName>
</protein>
<dbReference type="GO" id="GO:0004853">
    <property type="term" value="F:uroporphyrinogen decarboxylase activity"/>
    <property type="evidence" value="ECO:0007669"/>
    <property type="project" value="InterPro"/>
</dbReference>
<proteinExistence type="predicted"/>
<dbReference type="InterPro" id="IPR038071">
    <property type="entry name" value="UROD/MetE-like_sf"/>
</dbReference>
<dbReference type="AlphaFoldDB" id="A0A9D2E8Y2"/>
<dbReference type="PANTHER" id="PTHR47099:SF1">
    <property type="entry name" value="METHYLCOBAMIDE:COM METHYLTRANSFERASE MTBA"/>
    <property type="match status" value="1"/>
</dbReference>
<organism evidence="2 3">
    <name type="scientific">Candidatus Bacteroides merdigallinarum</name>
    <dbReference type="NCBI Taxonomy" id="2838473"/>
    <lineage>
        <taxon>Bacteria</taxon>
        <taxon>Pseudomonadati</taxon>
        <taxon>Bacteroidota</taxon>
        <taxon>Bacteroidia</taxon>
        <taxon>Bacteroidales</taxon>
        <taxon>Bacteroidaceae</taxon>
        <taxon>Bacteroides</taxon>
    </lineage>
</organism>
<evidence type="ECO:0000313" key="3">
    <source>
        <dbReference type="Proteomes" id="UP000824028"/>
    </source>
</evidence>
<dbReference type="PANTHER" id="PTHR47099">
    <property type="entry name" value="METHYLCOBAMIDE:COM METHYLTRANSFERASE MTBA"/>
    <property type="match status" value="1"/>
</dbReference>